<dbReference type="EMBL" id="LSRS01000004">
    <property type="protein sequence ID" value="KAF1084871.1"/>
    <property type="molecule type" value="Genomic_DNA"/>
</dbReference>
<dbReference type="InterPro" id="IPR010140">
    <property type="entry name" value="Histidinol_P_phosphatase_HisJ"/>
</dbReference>
<dbReference type="PANTHER" id="PTHR21039">
    <property type="entry name" value="HISTIDINOL PHOSPHATASE-RELATED"/>
    <property type="match status" value="1"/>
</dbReference>
<evidence type="ECO:0000256" key="4">
    <source>
        <dbReference type="ARBA" id="ARBA00022605"/>
    </source>
</evidence>
<name>A0A9D2WQ51_9FIRM</name>
<comment type="pathway">
    <text evidence="1 8">Amino-acid biosynthesis; L-histidine biosynthesis; L-histidine from 5-phospho-alpha-D-ribose 1-diphosphate: step 8/9.</text>
</comment>
<evidence type="ECO:0000256" key="5">
    <source>
        <dbReference type="ARBA" id="ARBA00022801"/>
    </source>
</evidence>
<dbReference type="SUPFAM" id="SSF89550">
    <property type="entry name" value="PHP domain-like"/>
    <property type="match status" value="1"/>
</dbReference>
<evidence type="ECO:0000313" key="10">
    <source>
        <dbReference type="EMBL" id="KAF1084871.1"/>
    </source>
</evidence>
<dbReference type="EC" id="3.1.3.15" evidence="3 8"/>
<dbReference type="GO" id="GO:0000105">
    <property type="term" value="P:L-histidine biosynthetic process"/>
    <property type="evidence" value="ECO:0007669"/>
    <property type="project" value="UniProtKB-UniRule"/>
</dbReference>
<sequence>MLLPDYHIHTFRCGHARGEMREYVEKALALGLPQIGFADHIPMYWLEAQERDPGIAMFQEDLAEYVAEVEKMRLAFPGIPIKLGIEADYMPGFEPELAKVLDQYPFDYVLGSVHYIDGWGFDNPAYLHKYKYMNIDDLYCQYFNLVQQAARSRLFNVIAHPDLIKKFGYRPRGDLRELYEQTACVFAEASVAVEINTAGLRVPAQEIYPALGLLQACRKYDVPVTTGSDAHEPGLVGYAFDKIEPMLVEAGYTKILVLGS</sequence>
<feature type="domain" description="PHP" evidence="9">
    <location>
        <begin position="5"/>
        <end position="198"/>
    </location>
</feature>
<evidence type="ECO:0000256" key="3">
    <source>
        <dbReference type="ARBA" id="ARBA00013085"/>
    </source>
</evidence>
<dbReference type="InterPro" id="IPR016195">
    <property type="entry name" value="Pol/histidinol_Pase-like"/>
</dbReference>
<evidence type="ECO:0000256" key="6">
    <source>
        <dbReference type="ARBA" id="ARBA00023102"/>
    </source>
</evidence>
<dbReference type="NCBIfam" id="NF005596">
    <property type="entry name" value="PRK07328.1"/>
    <property type="match status" value="1"/>
</dbReference>
<dbReference type="AlphaFoldDB" id="A0A9D2WQ51"/>
<keyword evidence="4 8" id="KW-0028">Amino-acid biosynthesis</keyword>
<comment type="similarity">
    <text evidence="2 8">Belongs to the PHP hydrolase family. HisK subfamily.</text>
</comment>
<evidence type="ECO:0000259" key="9">
    <source>
        <dbReference type="Pfam" id="PF02811"/>
    </source>
</evidence>
<accession>A0A9D2WQ51</accession>
<dbReference type="Pfam" id="PF13263">
    <property type="entry name" value="PHP_C"/>
    <property type="match status" value="1"/>
</dbReference>
<evidence type="ECO:0000256" key="8">
    <source>
        <dbReference type="RuleBase" id="RU366003"/>
    </source>
</evidence>
<dbReference type="Pfam" id="PF02811">
    <property type="entry name" value="PHP"/>
    <property type="match status" value="1"/>
</dbReference>
<evidence type="ECO:0000256" key="1">
    <source>
        <dbReference type="ARBA" id="ARBA00004970"/>
    </source>
</evidence>
<dbReference type="PANTHER" id="PTHR21039:SF0">
    <property type="entry name" value="HISTIDINOL-PHOSPHATASE"/>
    <property type="match status" value="1"/>
</dbReference>
<dbReference type="GO" id="GO:0004401">
    <property type="term" value="F:histidinol-phosphatase activity"/>
    <property type="evidence" value="ECO:0007669"/>
    <property type="project" value="UniProtKB-UniRule"/>
</dbReference>
<reference evidence="10" key="1">
    <citation type="submission" date="2016-02" db="EMBL/GenBank/DDBJ databases">
        <title>Draft Genome Sequence of Sporotomaculum syntrophicum Strain FB, a Syntrophic Benzoate Degrader.</title>
        <authorList>
            <person name="Nobu M.K."/>
            <person name="Narihiro T."/>
            <person name="Qiu Y.-L."/>
            <person name="Ohashi A."/>
            <person name="Liu W.-T."/>
            <person name="Yuji S."/>
        </authorList>
    </citation>
    <scope>NUCLEOTIDE SEQUENCE</scope>
    <source>
        <strain evidence="10">FB</strain>
    </source>
</reference>
<keyword evidence="11" id="KW-1185">Reference proteome</keyword>
<gene>
    <name evidence="10" type="primary">hisK</name>
    <name evidence="10" type="ORF">SPSYN_02041</name>
</gene>
<comment type="caution">
    <text evidence="10">The sequence shown here is derived from an EMBL/GenBank/DDBJ whole genome shotgun (WGS) entry which is preliminary data.</text>
</comment>
<dbReference type="OrthoDB" id="9775255at2"/>
<evidence type="ECO:0000256" key="2">
    <source>
        <dbReference type="ARBA" id="ARBA00009152"/>
    </source>
</evidence>
<dbReference type="CDD" id="cd12110">
    <property type="entry name" value="PHP_HisPPase_Hisj_like"/>
    <property type="match status" value="1"/>
</dbReference>
<evidence type="ECO:0000313" key="11">
    <source>
        <dbReference type="Proteomes" id="UP000798488"/>
    </source>
</evidence>
<dbReference type="Gene3D" id="3.20.20.140">
    <property type="entry name" value="Metal-dependent hydrolases"/>
    <property type="match status" value="1"/>
</dbReference>
<keyword evidence="6 8" id="KW-0368">Histidine biosynthesis</keyword>
<proteinExistence type="inferred from homology"/>
<dbReference type="RefSeq" id="WP_161822364.1">
    <property type="nucleotide sequence ID" value="NZ_LSRS01000004.1"/>
</dbReference>
<dbReference type="NCBIfam" id="TIGR01856">
    <property type="entry name" value="hisJ_fam"/>
    <property type="match status" value="1"/>
</dbReference>
<dbReference type="InterPro" id="IPR004013">
    <property type="entry name" value="PHP_dom"/>
</dbReference>
<keyword evidence="5 8" id="KW-0378">Hydrolase</keyword>
<dbReference type="Proteomes" id="UP000798488">
    <property type="component" value="Unassembled WGS sequence"/>
</dbReference>
<dbReference type="GO" id="GO:0005737">
    <property type="term" value="C:cytoplasm"/>
    <property type="evidence" value="ECO:0007669"/>
    <property type="project" value="TreeGrafter"/>
</dbReference>
<comment type="catalytic activity">
    <reaction evidence="7 8">
        <text>L-histidinol phosphate + H2O = L-histidinol + phosphate</text>
        <dbReference type="Rhea" id="RHEA:14465"/>
        <dbReference type="ChEBI" id="CHEBI:15377"/>
        <dbReference type="ChEBI" id="CHEBI:43474"/>
        <dbReference type="ChEBI" id="CHEBI:57699"/>
        <dbReference type="ChEBI" id="CHEBI:57980"/>
        <dbReference type="EC" id="3.1.3.15"/>
    </reaction>
</comment>
<organism evidence="10 11">
    <name type="scientific">Sporotomaculum syntrophicum</name>
    <dbReference type="NCBI Taxonomy" id="182264"/>
    <lineage>
        <taxon>Bacteria</taxon>
        <taxon>Bacillati</taxon>
        <taxon>Bacillota</taxon>
        <taxon>Clostridia</taxon>
        <taxon>Eubacteriales</taxon>
        <taxon>Desulfallaceae</taxon>
        <taxon>Sporotomaculum</taxon>
    </lineage>
</organism>
<evidence type="ECO:0000256" key="7">
    <source>
        <dbReference type="ARBA" id="ARBA00049158"/>
    </source>
</evidence>
<protein>
    <recommendedName>
        <fullName evidence="3 8">Histidinol-phosphatase</fullName>
        <shortName evidence="8">HolPase</shortName>
        <ecNumber evidence="3 8">3.1.3.15</ecNumber>
    </recommendedName>
</protein>